<dbReference type="Gene3D" id="3.40.50.12780">
    <property type="entry name" value="N-terminal domain of ligase-like"/>
    <property type="match status" value="1"/>
</dbReference>
<dbReference type="NCBIfam" id="NF002937">
    <property type="entry name" value="PRK03584.1"/>
    <property type="match status" value="1"/>
</dbReference>
<dbReference type="InterPro" id="IPR042099">
    <property type="entry name" value="ANL_N_sf"/>
</dbReference>
<accession>A0A0F9RSS5</accession>
<protein>
    <recommendedName>
        <fullName evidence="8">AMP-dependent synthetase/ligase domain-containing protein</fullName>
    </recommendedName>
</protein>
<dbReference type="InterPro" id="IPR020845">
    <property type="entry name" value="AMP-binding_CS"/>
</dbReference>
<dbReference type="PROSITE" id="PS00455">
    <property type="entry name" value="AMP_BINDING"/>
    <property type="match status" value="1"/>
</dbReference>
<evidence type="ECO:0000256" key="2">
    <source>
        <dbReference type="ARBA" id="ARBA00022598"/>
    </source>
</evidence>
<keyword evidence="2" id="KW-0436">Ligase</keyword>
<dbReference type="NCBIfam" id="TIGR01217">
    <property type="entry name" value="ac_ac_CoA_syn"/>
    <property type="match status" value="1"/>
</dbReference>
<name>A0A0F9RSS5_9ZZZZ</name>
<dbReference type="Gene3D" id="3.30.300.30">
    <property type="match status" value="1"/>
</dbReference>
<dbReference type="InterPro" id="IPR000873">
    <property type="entry name" value="AMP-dep_synth/lig_dom"/>
</dbReference>
<organism evidence="7">
    <name type="scientific">marine sediment metagenome</name>
    <dbReference type="NCBI Taxonomy" id="412755"/>
    <lineage>
        <taxon>unclassified sequences</taxon>
        <taxon>metagenomes</taxon>
        <taxon>ecological metagenomes</taxon>
    </lineage>
</organism>
<dbReference type="Pfam" id="PF00501">
    <property type="entry name" value="AMP-binding"/>
    <property type="match status" value="1"/>
</dbReference>
<dbReference type="InterPro" id="IPR005914">
    <property type="entry name" value="Acac_CoA_synth"/>
</dbReference>
<reference evidence="7" key="1">
    <citation type="journal article" date="2015" name="Nature">
        <title>Complex archaea that bridge the gap between prokaryotes and eukaryotes.</title>
        <authorList>
            <person name="Spang A."/>
            <person name="Saw J.H."/>
            <person name="Jorgensen S.L."/>
            <person name="Zaremba-Niedzwiedzka K."/>
            <person name="Martijn J."/>
            <person name="Lind A.E."/>
            <person name="van Eijk R."/>
            <person name="Schleper C."/>
            <person name="Guy L."/>
            <person name="Ettema T.J."/>
        </authorList>
    </citation>
    <scope>NUCLEOTIDE SEQUENCE</scope>
</reference>
<sequence length="663" mass="74934">MSDVRKKLWEPSDELIKKAEITRFIEFVNNKFILNIKGAKDLYKWSIESIEDFWAAMWDFGGIIASKKFDKVVEDLNVFPGTKWFVGSRLNFAENLLKYKDEQLAFIFQGETKKSQTMTYSELNRQVACLARSLKEIGVKKGDRVVSYIPNLIETPIAMLATTSIGATWASCGAELQSSAVIDRFGQIKPKILFTVDGYYYRDKTFDTISNAKKVAEEIPSIKKVIVVSYVSKEKLDISNIPKAVHWDDFISSEENPVIQFEQVSFDHPLYIMFSSGTTGKPKCMVQGAGGVLINHLKELILATDLKRSDIINYITAPSWMMWNWLISSLAVGATIFLYEGNPLYPHPLRMFELIENNKVTIFGTSASYIHNLMGINAKPGQVYDLSKLREISQTASTLSPEGLEYVYREIKQDLFFNSISGGTDLNGCFACAVPTLPVYSGEIQGKSLGMKVQSYNDNGEPVENEQGELVCEAPSPSMPIYFWGDDDHMTKYKAAYFDHFKEKGKNVWRHGDYIIIHSDTGGITFWGRSDAVLKPSGVRIGTAEIYNVVEQLPEINDSLVIGQKYKGEIRIVMFVLLNEGLELTDDLKTKIRQVLREKTSPRHVPKLIFQTPPDGIPYTFSNKKVEIAVTKIIHGMTIANRGALRNPESIDFYIEMKDKIIN</sequence>
<dbReference type="InterPro" id="IPR032387">
    <property type="entry name" value="ACAS_N"/>
</dbReference>
<comment type="similarity">
    <text evidence="1">Belongs to the ATP-dependent AMP-binding enzyme family.</text>
</comment>
<dbReference type="Pfam" id="PF16177">
    <property type="entry name" value="ACAS_N"/>
    <property type="match status" value="1"/>
</dbReference>
<keyword evidence="3" id="KW-0547">Nucleotide-binding</keyword>
<evidence type="ECO:0000259" key="6">
    <source>
        <dbReference type="Pfam" id="PF16177"/>
    </source>
</evidence>
<dbReference type="PANTHER" id="PTHR42921:SF1">
    <property type="entry name" value="ACETOACETYL-COA SYNTHETASE"/>
    <property type="match status" value="1"/>
</dbReference>
<dbReference type="GO" id="GO:0006629">
    <property type="term" value="P:lipid metabolic process"/>
    <property type="evidence" value="ECO:0007669"/>
    <property type="project" value="InterPro"/>
</dbReference>
<dbReference type="AlphaFoldDB" id="A0A0F9RSS5"/>
<proteinExistence type="inferred from homology"/>
<evidence type="ECO:0000256" key="1">
    <source>
        <dbReference type="ARBA" id="ARBA00006432"/>
    </source>
</evidence>
<evidence type="ECO:0000259" key="5">
    <source>
        <dbReference type="Pfam" id="PF00501"/>
    </source>
</evidence>
<dbReference type="PANTHER" id="PTHR42921">
    <property type="entry name" value="ACETOACETYL-COA SYNTHETASE"/>
    <property type="match status" value="1"/>
</dbReference>
<evidence type="ECO:0000256" key="3">
    <source>
        <dbReference type="ARBA" id="ARBA00022741"/>
    </source>
</evidence>
<dbReference type="SUPFAM" id="SSF56801">
    <property type="entry name" value="Acetyl-CoA synthetase-like"/>
    <property type="match status" value="1"/>
</dbReference>
<dbReference type="EMBL" id="LAZR01000790">
    <property type="protein sequence ID" value="KKN57769.1"/>
    <property type="molecule type" value="Genomic_DNA"/>
</dbReference>
<dbReference type="GO" id="GO:0005524">
    <property type="term" value="F:ATP binding"/>
    <property type="evidence" value="ECO:0007669"/>
    <property type="project" value="UniProtKB-KW"/>
</dbReference>
<evidence type="ECO:0000313" key="7">
    <source>
        <dbReference type="EMBL" id="KKN57769.1"/>
    </source>
</evidence>
<gene>
    <name evidence="7" type="ORF">LCGC14_0558960</name>
</gene>
<feature type="domain" description="Acetyl-coenzyme A synthetase N-terminal" evidence="6">
    <location>
        <begin position="40"/>
        <end position="95"/>
    </location>
</feature>
<comment type="caution">
    <text evidence="7">The sequence shown here is derived from an EMBL/GenBank/DDBJ whole genome shotgun (WGS) entry which is preliminary data.</text>
</comment>
<evidence type="ECO:0008006" key="8">
    <source>
        <dbReference type="Google" id="ProtNLM"/>
    </source>
</evidence>
<evidence type="ECO:0000256" key="4">
    <source>
        <dbReference type="ARBA" id="ARBA00022840"/>
    </source>
</evidence>
<dbReference type="InterPro" id="IPR045851">
    <property type="entry name" value="AMP-bd_C_sf"/>
</dbReference>
<dbReference type="GO" id="GO:0030729">
    <property type="term" value="F:acetoacetate-CoA ligase activity"/>
    <property type="evidence" value="ECO:0007669"/>
    <property type="project" value="InterPro"/>
</dbReference>
<feature type="domain" description="AMP-dependent synthetase/ligase" evidence="5">
    <location>
        <begin position="98"/>
        <end position="476"/>
    </location>
</feature>
<keyword evidence="4" id="KW-0067">ATP-binding</keyword>